<evidence type="ECO:0000313" key="2">
    <source>
        <dbReference type="Proteomes" id="UP000585474"/>
    </source>
</evidence>
<gene>
    <name evidence="1" type="ORF">Acr_00g0047520</name>
</gene>
<reference evidence="2" key="1">
    <citation type="submission" date="2019-07" db="EMBL/GenBank/DDBJ databases">
        <title>De Novo Assembly of kiwifruit Actinidia rufa.</title>
        <authorList>
            <person name="Sugita-Konishi S."/>
            <person name="Sato K."/>
            <person name="Mori E."/>
            <person name="Abe Y."/>
            <person name="Kisaki G."/>
            <person name="Hamano K."/>
            <person name="Suezawa K."/>
            <person name="Otani M."/>
            <person name="Fukuda T."/>
            <person name="Manabe T."/>
            <person name="Gomi K."/>
            <person name="Tabuchi M."/>
            <person name="Akimitsu K."/>
            <person name="Kataoka I."/>
        </authorList>
    </citation>
    <scope>NUCLEOTIDE SEQUENCE [LARGE SCALE GENOMIC DNA]</scope>
    <source>
        <strain evidence="2">cv. Fuchu</strain>
    </source>
</reference>
<name>A0A7J0DLA4_9ERIC</name>
<comment type="caution">
    <text evidence="1">The sequence shown here is derived from an EMBL/GenBank/DDBJ whole genome shotgun (WGS) entry which is preliminary data.</text>
</comment>
<evidence type="ECO:0000313" key="1">
    <source>
        <dbReference type="EMBL" id="GFS36702.1"/>
    </source>
</evidence>
<dbReference type="AlphaFoldDB" id="A0A7J0DLA4"/>
<accession>A0A7J0DLA4</accession>
<sequence length="64" mass="7564">MEGYTGIVPYVCSVLHRARCRLGFRRLRTEEPPAPLNRRFRIAGFVIVVSRMWRKSLQGMRIKM</sequence>
<organism evidence="1 2">
    <name type="scientific">Actinidia rufa</name>
    <dbReference type="NCBI Taxonomy" id="165716"/>
    <lineage>
        <taxon>Eukaryota</taxon>
        <taxon>Viridiplantae</taxon>
        <taxon>Streptophyta</taxon>
        <taxon>Embryophyta</taxon>
        <taxon>Tracheophyta</taxon>
        <taxon>Spermatophyta</taxon>
        <taxon>Magnoliopsida</taxon>
        <taxon>eudicotyledons</taxon>
        <taxon>Gunneridae</taxon>
        <taxon>Pentapetalae</taxon>
        <taxon>asterids</taxon>
        <taxon>Ericales</taxon>
        <taxon>Actinidiaceae</taxon>
        <taxon>Actinidia</taxon>
    </lineage>
</organism>
<keyword evidence="2" id="KW-1185">Reference proteome</keyword>
<dbReference type="EMBL" id="BJWL01000260">
    <property type="protein sequence ID" value="GFS36702.1"/>
    <property type="molecule type" value="Genomic_DNA"/>
</dbReference>
<dbReference type="Proteomes" id="UP000585474">
    <property type="component" value="Unassembled WGS sequence"/>
</dbReference>
<protein>
    <submittedName>
        <fullName evidence="1">Uncharacterized protein</fullName>
    </submittedName>
</protein>
<proteinExistence type="predicted"/>